<evidence type="ECO:0000256" key="3">
    <source>
        <dbReference type="ARBA" id="ARBA00022530"/>
    </source>
</evidence>
<feature type="region of interest" description="Disordered" evidence="5">
    <location>
        <begin position="105"/>
        <end position="155"/>
    </location>
</feature>
<accession>A0A3B5QVM9</accession>
<dbReference type="InterPro" id="IPR000885">
    <property type="entry name" value="Fib_collagen_C"/>
</dbReference>
<dbReference type="PANTHER" id="PTHR24023:SF910">
    <property type="entry name" value="COLLECTIN-12"/>
    <property type="match status" value="1"/>
</dbReference>
<evidence type="ECO:0000256" key="4">
    <source>
        <dbReference type="ARBA" id="ARBA00023119"/>
    </source>
</evidence>
<keyword evidence="4" id="KW-0176">Collagen</keyword>
<feature type="domain" description="Fibrillar collagen NC1" evidence="6">
    <location>
        <begin position="268"/>
        <end position="496"/>
    </location>
</feature>
<dbReference type="InterPro" id="IPR008160">
    <property type="entry name" value="Collagen"/>
</dbReference>
<evidence type="ECO:0000256" key="1">
    <source>
        <dbReference type="ARBA" id="ARBA00004613"/>
    </source>
</evidence>
<dbReference type="PANTHER" id="PTHR24023">
    <property type="entry name" value="COLLAGEN ALPHA"/>
    <property type="match status" value="1"/>
</dbReference>
<comment type="subcellular location">
    <subcellularLocation>
        <location evidence="1">Secreted</location>
    </subcellularLocation>
</comment>
<feature type="region of interest" description="Disordered" evidence="5">
    <location>
        <begin position="175"/>
        <end position="261"/>
    </location>
</feature>
<keyword evidence="8" id="KW-1185">Reference proteome</keyword>
<dbReference type="Gene3D" id="2.60.120.1000">
    <property type="match status" value="1"/>
</dbReference>
<reference evidence="8" key="2">
    <citation type="journal article" date="2013" name="Nat. Genet.">
        <title>The genome of the platyfish, Xiphophorus maculatus, provides insights into evolutionary adaptation and several complex traits.</title>
        <authorList>
            <person name="Schartl M."/>
            <person name="Walter R.B."/>
            <person name="Shen Y."/>
            <person name="Garcia T."/>
            <person name="Catchen J."/>
            <person name="Amores A."/>
            <person name="Braasch I."/>
            <person name="Chalopin D."/>
            <person name="Volff J.N."/>
            <person name="Lesch K.P."/>
            <person name="Bisazza A."/>
            <person name="Minx P."/>
            <person name="Hillier L."/>
            <person name="Wilson R.K."/>
            <person name="Fuerstenberg S."/>
            <person name="Boore J."/>
            <person name="Searle S."/>
            <person name="Postlethwait J.H."/>
            <person name="Warren W.C."/>
        </authorList>
    </citation>
    <scope>NUCLEOTIDE SEQUENCE [LARGE SCALE GENOMIC DNA]</scope>
    <source>
        <strain evidence="8">JP 163 A</strain>
    </source>
</reference>
<dbReference type="GO" id="GO:0030020">
    <property type="term" value="F:extracellular matrix structural constituent conferring tensile strength"/>
    <property type="evidence" value="ECO:0007669"/>
    <property type="project" value="TreeGrafter"/>
</dbReference>
<dbReference type="Pfam" id="PF01410">
    <property type="entry name" value="COLFI"/>
    <property type="match status" value="1"/>
</dbReference>
<sequence length="497" mass="51741">MMTEPCRNFPQGLRGEIGEKGETGPPGAAGPPGGRGPAGDDGPKGNPGPVGFPGDPGPPGEPGAGGLDGLTGDKGDDGEPGQPVSLADQIFLGLTISDFAFPSKEAGAEGPVGKTGPVGSQGPPGKPGAEGLRGIPGPVGEQGLPGASGQDGPPGPIVRHSFLSLSFGNGHPGLIGLIGPPGEPGEKGDRGLPGPQGAGGGKGEPGIGGAYGPLGPPGPPGLPGPPGDMIQPLPIQQSSKRSRRQAETQGDEALADYGMDGPGMEGMDDVFGSLNNLKQDIERMKFPMGTQDNPARTCNDLHLSQPDFPNGEYWIDPNQGCIGDAIKVFCNFTAGGETCIYPDKKSTGVRISNWPKESPGSWFSEFKRGKILNYVDGGDNSINAVQMTFLKLLSSSARQNFTYICHQSVAWYDSKADNYDRALRFLGSNDEEMSYDNNPFIKSLMDGCSMKQGYSRTVLEINTPRIDQLPIIDVMLNDFGESNQRFGFEVGSVCFLG</sequence>
<reference evidence="8" key="1">
    <citation type="submission" date="2012-01" db="EMBL/GenBank/DDBJ databases">
        <authorList>
            <person name="Walter R."/>
            <person name="Schartl M."/>
            <person name="Warren W."/>
        </authorList>
    </citation>
    <scope>NUCLEOTIDE SEQUENCE [LARGE SCALE GENOMIC DNA]</scope>
    <source>
        <strain evidence="8">JP 163 A</strain>
    </source>
</reference>
<keyword evidence="3" id="KW-0272">Extracellular matrix</keyword>
<dbReference type="AlphaFoldDB" id="A0A3B5QVM9"/>
<keyword evidence="2" id="KW-0964">Secreted</keyword>
<dbReference type="Pfam" id="PF01391">
    <property type="entry name" value="Collagen"/>
    <property type="match status" value="3"/>
</dbReference>
<evidence type="ECO:0000256" key="5">
    <source>
        <dbReference type="SAM" id="MobiDB-lite"/>
    </source>
</evidence>
<feature type="region of interest" description="Disordered" evidence="5">
    <location>
        <begin position="1"/>
        <end position="84"/>
    </location>
</feature>
<dbReference type="Ensembl" id="ENSXMAT00000024868.1">
    <property type="protein sequence ID" value="ENSXMAP00000034892.1"/>
    <property type="gene ID" value="ENSXMAG00000000531.2"/>
</dbReference>
<dbReference type="InterPro" id="IPR050149">
    <property type="entry name" value="Collagen_superfamily"/>
</dbReference>
<dbReference type="GO" id="GO:0031012">
    <property type="term" value="C:extracellular matrix"/>
    <property type="evidence" value="ECO:0007669"/>
    <property type="project" value="TreeGrafter"/>
</dbReference>
<feature type="compositionally biased region" description="Gly residues" evidence="5">
    <location>
        <begin position="194"/>
        <end position="212"/>
    </location>
</feature>
<evidence type="ECO:0000313" key="8">
    <source>
        <dbReference type="Proteomes" id="UP000002852"/>
    </source>
</evidence>
<protein>
    <submittedName>
        <fullName evidence="7">Collagen, type XI, alpha 1b</fullName>
    </submittedName>
</protein>
<dbReference type="Proteomes" id="UP000002852">
    <property type="component" value="Unassembled WGS sequence"/>
</dbReference>
<organism evidence="7 8">
    <name type="scientific">Xiphophorus maculatus</name>
    <name type="common">Southern platyfish</name>
    <name type="synonym">Platypoecilus maculatus</name>
    <dbReference type="NCBI Taxonomy" id="8083"/>
    <lineage>
        <taxon>Eukaryota</taxon>
        <taxon>Metazoa</taxon>
        <taxon>Chordata</taxon>
        <taxon>Craniata</taxon>
        <taxon>Vertebrata</taxon>
        <taxon>Euteleostomi</taxon>
        <taxon>Actinopterygii</taxon>
        <taxon>Neopterygii</taxon>
        <taxon>Teleostei</taxon>
        <taxon>Neoteleostei</taxon>
        <taxon>Acanthomorphata</taxon>
        <taxon>Ovalentaria</taxon>
        <taxon>Atherinomorphae</taxon>
        <taxon>Cyprinodontiformes</taxon>
        <taxon>Poeciliidae</taxon>
        <taxon>Poeciliinae</taxon>
        <taxon>Xiphophorus</taxon>
    </lineage>
</organism>
<dbReference type="PROSITE" id="PS51461">
    <property type="entry name" value="NC1_FIB"/>
    <property type="match status" value="1"/>
</dbReference>
<evidence type="ECO:0000313" key="7">
    <source>
        <dbReference type="Ensembl" id="ENSXMAP00000034892.1"/>
    </source>
</evidence>
<reference evidence="7" key="3">
    <citation type="submission" date="2025-08" db="UniProtKB">
        <authorList>
            <consortium name="Ensembl"/>
        </authorList>
    </citation>
    <scope>IDENTIFICATION</scope>
    <source>
        <strain evidence="7">JP 163 A</strain>
    </source>
</reference>
<evidence type="ECO:0000259" key="6">
    <source>
        <dbReference type="PROSITE" id="PS51461"/>
    </source>
</evidence>
<feature type="compositionally biased region" description="Gly residues" evidence="5">
    <location>
        <begin position="30"/>
        <end position="39"/>
    </location>
</feature>
<proteinExistence type="predicted"/>
<dbReference type="GO" id="GO:0005615">
    <property type="term" value="C:extracellular space"/>
    <property type="evidence" value="ECO:0007669"/>
    <property type="project" value="TreeGrafter"/>
</dbReference>
<dbReference type="GO" id="GO:0005581">
    <property type="term" value="C:collagen trimer"/>
    <property type="evidence" value="ECO:0007669"/>
    <property type="project" value="UniProtKB-KW"/>
</dbReference>
<name>A0A3B5QVM9_XIPMA</name>
<dbReference type="SMART" id="SM00038">
    <property type="entry name" value="COLFI"/>
    <property type="match status" value="1"/>
</dbReference>
<dbReference type="GeneTree" id="ENSGT00940000154535"/>
<dbReference type="FunFam" id="2.60.120.1000:FF:000002">
    <property type="entry name" value="Collagen XI alpha 1 chain"/>
    <property type="match status" value="1"/>
</dbReference>
<dbReference type="GO" id="GO:0030198">
    <property type="term" value="P:extracellular matrix organization"/>
    <property type="evidence" value="ECO:0007669"/>
    <property type="project" value="TreeGrafter"/>
</dbReference>
<evidence type="ECO:0000256" key="2">
    <source>
        <dbReference type="ARBA" id="ARBA00022525"/>
    </source>
</evidence>
<reference evidence="7" key="4">
    <citation type="submission" date="2025-09" db="UniProtKB">
        <authorList>
            <consortium name="Ensembl"/>
        </authorList>
    </citation>
    <scope>IDENTIFICATION</scope>
    <source>
        <strain evidence="7">JP 163 A</strain>
    </source>
</reference>
<feature type="compositionally biased region" description="Pro residues" evidence="5">
    <location>
        <begin position="214"/>
        <end position="226"/>
    </location>
</feature>